<feature type="signal peptide" evidence="1">
    <location>
        <begin position="1"/>
        <end position="26"/>
    </location>
</feature>
<keyword evidence="3" id="KW-1185">Reference proteome</keyword>
<keyword evidence="1" id="KW-0732">Signal</keyword>
<evidence type="ECO:0000313" key="2">
    <source>
        <dbReference type="EMBL" id="WAR28232.1"/>
    </source>
</evidence>
<evidence type="ECO:0000256" key="1">
    <source>
        <dbReference type="SAM" id="SignalP"/>
    </source>
</evidence>
<dbReference type="Proteomes" id="UP001164746">
    <property type="component" value="Chromosome 15"/>
</dbReference>
<proteinExistence type="predicted"/>
<dbReference type="EMBL" id="CP111026">
    <property type="protein sequence ID" value="WAR28232.1"/>
    <property type="molecule type" value="Genomic_DNA"/>
</dbReference>
<organism evidence="2 3">
    <name type="scientific">Mya arenaria</name>
    <name type="common">Soft-shell clam</name>
    <dbReference type="NCBI Taxonomy" id="6604"/>
    <lineage>
        <taxon>Eukaryota</taxon>
        <taxon>Metazoa</taxon>
        <taxon>Spiralia</taxon>
        <taxon>Lophotrochozoa</taxon>
        <taxon>Mollusca</taxon>
        <taxon>Bivalvia</taxon>
        <taxon>Autobranchia</taxon>
        <taxon>Heteroconchia</taxon>
        <taxon>Euheterodonta</taxon>
        <taxon>Imparidentia</taxon>
        <taxon>Neoheterodontei</taxon>
        <taxon>Myida</taxon>
        <taxon>Myoidea</taxon>
        <taxon>Myidae</taxon>
        <taxon>Mya</taxon>
    </lineage>
</organism>
<evidence type="ECO:0000313" key="3">
    <source>
        <dbReference type="Proteomes" id="UP001164746"/>
    </source>
</evidence>
<protein>
    <recommendedName>
        <fullName evidence="4">Secreted protein</fullName>
    </recommendedName>
</protein>
<name>A0ABY7G2U1_MYAAR</name>
<feature type="chain" id="PRO_5045426268" description="Secreted protein" evidence="1">
    <location>
        <begin position="27"/>
        <end position="89"/>
    </location>
</feature>
<evidence type="ECO:0008006" key="4">
    <source>
        <dbReference type="Google" id="ProtNLM"/>
    </source>
</evidence>
<dbReference type="PROSITE" id="PS51257">
    <property type="entry name" value="PROKAR_LIPOPROTEIN"/>
    <property type="match status" value="1"/>
</dbReference>
<gene>
    <name evidence="2" type="ORF">MAR_013936</name>
</gene>
<accession>A0ABY7G2U1</accession>
<sequence length="89" mass="10079">MFRCLLNYSFNLIIWIYSCFPTMGKTTKRDAGTNKYDAVPKRPSCVPTIEKKTANRVVLSGHPCPKGISFKTIVQKGFSQQESELFNTV</sequence>
<reference evidence="2" key="1">
    <citation type="submission" date="2022-11" db="EMBL/GenBank/DDBJ databases">
        <title>Centuries of genome instability and evolution in soft-shell clam transmissible cancer (bioRxiv).</title>
        <authorList>
            <person name="Hart S.F.M."/>
            <person name="Yonemitsu M.A."/>
            <person name="Giersch R.M."/>
            <person name="Beal B.F."/>
            <person name="Arriagada G."/>
            <person name="Davis B.W."/>
            <person name="Ostrander E.A."/>
            <person name="Goff S.P."/>
            <person name="Metzger M.J."/>
        </authorList>
    </citation>
    <scope>NUCLEOTIDE SEQUENCE</scope>
    <source>
        <strain evidence="2">MELC-2E11</strain>
        <tissue evidence="2">Siphon/mantle</tissue>
    </source>
</reference>